<protein>
    <submittedName>
        <fullName evidence="1">Uncharacterized protein</fullName>
    </submittedName>
</protein>
<dbReference type="Pfam" id="PF00311">
    <property type="entry name" value="PEPcase"/>
    <property type="match status" value="1"/>
</dbReference>
<dbReference type="Proteomes" id="UP000681720">
    <property type="component" value="Unassembled WGS sequence"/>
</dbReference>
<dbReference type="InterPro" id="IPR021135">
    <property type="entry name" value="PEP_COase"/>
</dbReference>
<proteinExistence type="predicted"/>
<dbReference type="AlphaFoldDB" id="A0A8S3H4X2"/>
<reference evidence="1" key="1">
    <citation type="submission" date="2021-02" db="EMBL/GenBank/DDBJ databases">
        <authorList>
            <person name="Nowell W R."/>
        </authorList>
    </citation>
    <scope>NUCLEOTIDE SEQUENCE</scope>
</reference>
<evidence type="ECO:0000313" key="2">
    <source>
        <dbReference type="Proteomes" id="UP000681720"/>
    </source>
</evidence>
<feature type="non-terminal residue" evidence="1">
    <location>
        <position position="1"/>
    </location>
</feature>
<accession>A0A8S3H4X2</accession>
<gene>
    <name evidence="1" type="ORF">GIL414_LOCUS68222</name>
</gene>
<comment type="caution">
    <text evidence="1">The sequence shown here is derived from an EMBL/GenBank/DDBJ whole genome shotgun (WGS) entry which is preliminary data.</text>
</comment>
<dbReference type="InterPro" id="IPR015813">
    <property type="entry name" value="Pyrv/PenolPyrv_kinase-like_dom"/>
</dbReference>
<evidence type="ECO:0000313" key="1">
    <source>
        <dbReference type="EMBL" id="CAF5177604.1"/>
    </source>
</evidence>
<sequence length="164" mass="18814">ETLPLAGQKKTIEQEVQETMAILDVIYETAPKLRIKLIEALENIESYVDMVDVDSPIIQVSIWPAGDGDGNENADVYALKQAVQQLKQRIKQLYINDIKQLSSNKKINIQNKLLNNLYKTIDDLIDDLKTIPQTQDLIYKIKTFRFHYAQIDIRHNADDITSLS</sequence>
<organism evidence="1 2">
    <name type="scientific">Rotaria magnacalcarata</name>
    <dbReference type="NCBI Taxonomy" id="392030"/>
    <lineage>
        <taxon>Eukaryota</taxon>
        <taxon>Metazoa</taxon>
        <taxon>Spiralia</taxon>
        <taxon>Gnathifera</taxon>
        <taxon>Rotifera</taxon>
        <taxon>Eurotatoria</taxon>
        <taxon>Bdelloidea</taxon>
        <taxon>Philodinida</taxon>
        <taxon>Philodinidae</taxon>
        <taxon>Rotaria</taxon>
    </lineage>
</organism>
<dbReference type="EMBL" id="CAJOBJ010327581">
    <property type="protein sequence ID" value="CAF5177604.1"/>
    <property type="molecule type" value="Genomic_DNA"/>
</dbReference>
<dbReference type="SUPFAM" id="SSF51621">
    <property type="entry name" value="Phosphoenolpyruvate/pyruvate domain"/>
    <property type="match status" value="1"/>
</dbReference>
<dbReference type="GO" id="GO:0006099">
    <property type="term" value="P:tricarboxylic acid cycle"/>
    <property type="evidence" value="ECO:0007669"/>
    <property type="project" value="InterPro"/>
</dbReference>
<name>A0A8S3H4X2_9BILA</name>
<dbReference type="GO" id="GO:0008964">
    <property type="term" value="F:phosphoenolpyruvate carboxylase activity"/>
    <property type="evidence" value="ECO:0007669"/>
    <property type="project" value="InterPro"/>
</dbReference>
<dbReference type="GO" id="GO:0015977">
    <property type="term" value="P:carbon fixation"/>
    <property type="evidence" value="ECO:0007669"/>
    <property type="project" value="InterPro"/>
</dbReference>